<dbReference type="AlphaFoldDB" id="A0A917RVW0"/>
<dbReference type="EMBL" id="BMMH01000027">
    <property type="protein sequence ID" value="GGL40816.1"/>
    <property type="molecule type" value="Genomic_DNA"/>
</dbReference>
<evidence type="ECO:0000313" key="1">
    <source>
        <dbReference type="EMBL" id="GGL40816.1"/>
    </source>
</evidence>
<accession>A0A917RVW0</accession>
<gene>
    <name evidence="1" type="ORF">GCM10011588_64540</name>
</gene>
<comment type="caution">
    <text evidence="1">The sequence shown here is derived from an EMBL/GenBank/DDBJ whole genome shotgun (WGS) entry which is preliminary data.</text>
</comment>
<dbReference type="Proteomes" id="UP000638263">
    <property type="component" value="Unassembled WGS sequence"/>
</dbReference>
<reference evidence="1" key="2">
    <citation type="submission" date="2020-09" db="EMBL/GenBank/DDBJ databases">
        <authorList>
            <person name="Sun Q."/>
            <person name="Zhou Y."/>
        </authorList>
    </citation>
    <scope>NUCLEOTIDE SEQUENCE</scope>
    <source>
        <strain evidence="1">CGMCC 4.3508</strain>
    </source>
</reference>
<evidence type="ECO:0008006" key="3">
    <source>
        <dbReference type="Google" id="ProtNLM"/>
    </source>
</evidence>
<name>A0A917RVW0_9NOCA</name>
<organism evidence="1 2">
    <name type="scientific">Nocardia jinanensis</name>
    <dbReference type="NCBI Taxonomy" id="382504"/>
    <lineage>
        <taxon>Bacteria</taxon>
        <taxon>Bacillati</taxon>
        <taxon>Actinomycetota</taxon>
        <taxon>Actinomycetes</taxon>
        <taxon>Mycobacteriales</taxon>
        <taxon>Nocardiaceae</taxon>
        <taxon>Nocardia</taxon>
    </lineage>
</organism>
<keyword evidence="2" id="KW-1185">Reference proteome</keyword>
<evidence type="ECO:0000313" key="2">
    <source>
        <dbReference type="Proteomes" id="UP000638263"/>
    </source>
</evidence>
<proteinExistence type="predicted"/>
<sequence>MSDCCGIVDIRGSVPWMGMAQMYHRMKSRGYSDDLRARIYDPHVRELNEYVDELTARKPGKFVPHISPEFGGSAARLLLLTLSPGEKTRLDLPGGSGLLSVENCDPAASRIAEALDHARIDRAACVSWNIYPWYEKGLGELKPSLREPYLLEGVDLVIQVIARLPQLQAVFVFGDVPNRGWDLFRQSYPRTARSLKHFSHRSTGPSGYRGSVEQQKVWRQQLFVEMVRAERVIRD</sequence>
<reference evidence="1" key="1">
    <citation type="journal article" date="2014" name="Int. J. Syst. Evol. Microbiol.">
        <title>Complete genome sequence of Corynebacterium casei LMG S-19264T (=DSM 44701T), isolated from a smear-ripened cheese.</title>
        <authorList>
            <consortium name="US DOE Joint Genome Institute (JGI-PGF)"/>
            <person name="Walter F."/>
            <person name="Albersmeier A."/>
            <person name="Kalinowski J."/>
            <person name="Ruckert C."/>
        </authorList>
    </citation>
    <scope>NUCLEOTIDE SEQUENCE</scope>
    <source>
        <strain evidence="1">CGMCC 4.3508</strain>
    </source>
</reference>
<protein>
    <recommendedName>
        <fullName evidence="3">Uracil-DNA glycosylase</fullName>
    </recommendedName>
</protein>